<dbReference type="SMART" id="SM00389">
    <property type="entry name" value="HOX"/>
    <property type="match status" value="1"/>
</dbReference>
<evidence type="ECO:0000256" key="4">
    <source>
        <dbReference type="ARBA" id="ARBA00022833"/>
    </source>
</evidence>
<dbReference type="PANTHER" id="PTHR24208:SF168">
    <property type="entry name" value="PROTEIN APTEROUS"/>
    <property type="match status" value="1"/>
</dbReference>
<dbReference type="SMART" id="SM00132">
    <property type="entry name" value="LIM"/>
    <property type="match status" value="2"/>
</dbReference>
<feature type="region of interest" description="Disordered" evidence="12">
    <location>
        <begin position="137"/>
        <end position="169"/>
    </location>
</feature>
<proteinExistence type="predicted"/>
<dbReference type="InterPro" id="IPR001781">
    <property type="entry name" value="Znf_LIM"/>
</dbReference>
<dbReference type="CDD" id="cd00086">
    <property type="entry name" value="homeodomain"/>
    <property type="match status" value="1"/>
</dbReference>
<feature type="region of interest" description="Disordered" evidence="12">
    <location>
        <begin position="192"/>
        <end position="217"/>
    </location>
</feature>
<dbReference type="InterPro" id="IPR017970">
    <property type="entry name" value="Homeobox_CS"/>
</dbReference>
<accession>A0A8J2PVA5</accession>
<protein>
    <submittedName>
        <fullName evidence="15">Uncharacterized protein</fullName>
    </submittedName>
</protein>
<comment type="subcellular location">
    <subcellularLocation>
        <location evidence="1 9 11">Nucleus</location>
    </subcellularLocation>
</comment>
<evidence type="ECO:0000313" key="16">
    <source>
        <dbReference type="Proteomes" id="UP000708208"/>
    </source>
</evidence>
<keyword evidence="5 10" id="KW-0440">LIM domain</keyword>
<dbReference type="EMBL" id="CAJVCH010551648">
    <property type="protein sequence ID" value="CAG7829482.1"/>
    <property type="molecule type" value="Genomic_DNA"/>
</dbReference>
<feature type="compositionally biased region" description="Basic and acidic residues" evidence="12">
    <location>
        <begin position="272"/>
        <end position="286"/>
    </location>
</feature>
<evidence type="ECO:0000256" key="10">
    <source>
        <dbReference type="PROSITE-ProRule" id="PRU00125"/>
    </source>
</evidence>
<dbReference type="PANTHER" id="PTHR24208">
    <property type="entry name" value="LIM/HOMEOBOX PROTEIN LHX"/>
    <property type="match status" value="1"/>
</dbReference>
<sequence length="319" mass="35951">MLKEEDGLCGGCGLLIKDRFYVLAVDKQWHNDCLKCTTCGDLLYNQITCFSKDGHIYCKDDYYRLYQVRRCGRCQGGINPQELVMRAKDLVYHLQCFVCVICSRVLNKGDHFGMRSTGLYCEAHYNLLSSAAEEQDNQPAPHYFNGVGTGVKGRPRKQRKESQGPGGVSEIAEVVGSGHEGHHHHGVGLRIDTSYDSASSSSCNNQTRTKRMRTSFKHHQLRTMKSYFAINQNPDAKDLKQLAQKTGLSKRVLQVWFQNARAKWRRNMLRSEGTERIPSESGHKSDGVSPIRDVDNFNSQPSIDLLNSDDGGFSSSDIY</sequence>
<evidence type="ECO:0000256" key="12">
    <source>
        <dbReference type="SAM" id="MobiDB-lite"/>
    </source>
</evidence>
<dbReference type="GO" id="GO:0000981">
    <property type="term" value="F:DNA-binding transcription factor activity, RNA polymerase II-specific"/>
    <property type="evidence" value="ECO:0007669"/>
    <property type="project" value="InterPro"/>
</dbReference>
<feature type="compositionally biased region" description="Basic residues" evidence="12">
    <location>
        <begin position="208"/>
        <end position="217"/>
    </location>
</feature>
<dbReference type="FunFam" id="2.10.110.10:FF:000136">
    <property type="entry name" value="LIM domain family"/>
    <property type="match status" value="1"/>
</dbReference>
<dbReference type="GO" id="GO:0005634">
    <property type="term" value="C:nucleus"/>
    <property type="evidence" value="ECO:0007669"/>
    <property type="project" value="UniProtKB-SubCell"/>
</dbReference>
<dbReference type="FunFam" id="1.10.10.60:FF:000027">
    <property type="entry name" value="LIM/homeobox protein Lhx9"/>
    <property type="match status" value="1"/>
</dbReference>
<dbReference type="InterPro" id="IPR050453">
    <property type="entry name" value="LIM_Homeobox_TF"/>
</dbReference>
<evidence type="ECO:0000256" key="1">
    <source>
        <dbReference type="ARBA" id="ARBA00004123"/>
    </source>
</evidence>
<dbReference type="Pfam" id="PF00046">
    <property type="entry name" value="Homeodomain"/>
    <property type="match status" value="1"/>
</dbReference>
<evidence type="ECO:0000259" key="14">
    <source>
        <dbReference type="PROSITE" id="PS50071"/>
    </source>
</evidence>
<evidence type="ECO:0000256" key="9">
    <source>
        <dbReference type="PROSITE-ProRule" id="PRU00108"/>
    </source>
</evidence>
<gene>
    <name evidence="15" type="ORF">AFUS01_LOCUS39343</name>
</gene>
<dbReference type="PROSITE" id="PS50071">
    <property type="entry name" value="HOMEOBOX_2"/>
    <property type="match status" value="1"/>
</dbReference>
<organism evidence="15 16">
    <name type="scientific">Allacma fusca</name>
    <dbReference type="NCBI Taxonomy" id="39272"/>
    <lineage>
        <taxon>Eukaryota</taxon>
        <taxon>Metazoa</taxon>
        <taxon>Ecdysozoa</taxon>
        <taxon>Arthropoda</taxon>
        <taxon>Hexapoda</taxon>
        <taxon>Collembola</taxon>
        <taxon>Symphypleona</taxon>
        <taxon>Sminthuridae</taxon>
        <taxon>Allacma</taxon>
    </lineage>
</organism>
<evidence type="ECO:0000256" key="3">
    <source>
        <dbReference type="ARBA" id="ARBA00022737"/>
    </source>
</evidence>
<dbReference type="FunFam" id="2.10.110.10:FF:000033">
    <property type="entry name" value="LIM/homeobox protein Lhx9 isoform X2"/>
    <property type="match status" value="1"/>
</dbReference>
<dbReference type="PROSITE" id="PS50023">
    <property type="entry name" value="LIM_DOMAIN_2"/>
    <property type="match status" value="2"/>
</dbReference>
<keyword evidence="2 10" id="KW-0479">Metal-binding</keyword>
<feature type="DNA-binding region" description="Homeobox" evidence="9">
    <location>
        <begin position="209"/>
        <end position="268"/>
    </location>
</feature>
<feature type="region of interest" description="Disordered" evidence="12">
    <location>
        <begin position="270"/>
        <end position="319"/>
    </location>
</feature>
<evidence type="ECO:0000256" key="5">
    <source>
        <dbReference type="ARBA" id="ARBA00023038"/>
    </source>
</evidence>
<dbReference type="GO" id="GO:0000977">
    <property type="term" value="F:RNA polymerase II transcription regulatory region sequence-specific DNA binding"/>
    <property type="evidence" value="ECO:0007669"/>
    <property type="project" value="TreeGrafter"/>
</dbReference>
<keyword evidence="3" id="KW-0677">Repeat</keyword>
<dbReference type="PROSITE" id="PS00027">
    <property type="entry name" value="HOMEOBOX_1"/>
    <property type="match status" value="1"/>
</dbReference>
<keyword evidence="8 9" id="KW-0539">Nucleus</keyword>
<evidence type="ECO:0000259" key="13">
    <source>
        <dbReference type="PROSITE" id="PS50023"/>
    </source>
</evidence>
<comment type="caution">
    <text evidence="15">The sequence shown here is derived from an EMBL/GenBank/DDBJ whole genome shotgun (WGS) entry which is preliminary data.</text>
</comment>
<feature type="domain" description="LIM zinc-binding" evidence="13">
    <location>
        <begin position="7"/>
        <end position="68"/>
    </location>
</feature>
<reference evidence="15" key="1">
    <citation type="submission" date="2021-06" db="EMBL/GenBank/DDBJ databases">
        <authorList>
            <person name="Hodson N. C."/>
            <person name="Mongue J. A."/>
            <person name="Jaron S. K."/>
        </authorList>
    </citation>
    <scope>NUCLEOTIDE SEQUENCE</scope>
</reference>
<dbReference type="Proteomes" id="UP000708208">
    <property type="component" value="Unassembled WGS sequence"/>
</dbReference>
<evidence type="ECO:0000256" key="8">
    <source>
        <dbReference type="ARBA" id="ARBA00023242"/>
    </source>
</evidence>
<dbReference type="InterPro" id="IPR001356">
    <property type="entry name" value="HD"/>
</dbReference>
<keyword evidence="16" id="KW-1185">Reference proteome</keyword>
<dbReference type="AlphaFoldDB" id="A0A8J2PVA5"/>
<dbReference type="GO" id="GO:0046872">
    <property type="term" value="F:metal ion binding"/>
    <property type="evidence" value="ECO:0007669"/>
    <property type="project" value="UniProtKB-KW"/>
</dbReference>
<keyword evidence="6 9" id="KW-0238">DNA-binding</keyword>
<dbReference type="OrthoDB" id="9990008at2759"/>
<dbReference type="GO" id="GO:0030182">
    <property type="term" value="P:neuron differentiation"/>
    <property type="evidence" value="ECO:0007669"/>
    <property type="project" value="TreeGrafter"/>
</dbReference>
<evidence type="ECO:0000313" key="15">
    <source>
        <dbReference type="EMBL" id="CAG7829482.1"/>
    </source>
</evidence>
<feature type="domain" description="LIM zinc-binding" evidence="13">
    <location>
        <begin position="69"/>
        <end position="131"/>
    </location>
</feature>
<keyword evidence="7 9" id="KW-0371">Homeobox</keyword>
<feature type="domain" description="Homeobox" evidence="14">
    <location>
        <begin position="207"/>
        <end position="267"/>
    </location>
</feature>
<evidence type="ECO:0000256" key="7">
    <source>
        <dbReference type="ARBA" id="ARBA00023155"/>
    </source>
</evidence>
<dbReference type="PROSITE" id="PS00478">
    <property type="entry name" value="LIM_DOMAIN_1"/>
    <property type="match status" value="2"/>
</dbReference>
<keyword evidence="4 10" id="KW-0862">Zinc</keyword>
<evidence type="ECO:0000256" key="2">
    <source>
        <dbReference type="ARBA" id="ARBA00022723"/>
    </source>
</evidence>
<dbReference type="Pfam" id="PF00412">
    <property type="entry name" value="LIM"/>
    <property type="match status" value="2"/>
</dbReference>
<evidence type="ECO:0000256" key="6">
    <source>
        <dbReference type="ARBA" id="ARBA00023125"/>
    </source>
</evidence>
<name>A0A8J2PVA5_9HEXA</name>
<evidence type="ECO:0000256" key="11">
    <source>
        <dbReference type="RuleBase" id="RU000682"/>
    </source>
</evidence>